<keyword evidence="2 4" id="KW-0521">NADP</keyword>
<sequence>MCDLNLNIGFIGGGNMGEAMIGSLVRANFKASNIVVFAKSKNDELAHKYGVSVVSDEIAVVNNADVIVLAVKPNAYEGVLNLIKSEIKTQIIITLAPSFSIARVQDILSGTTDESSYKFKVVRTMPNTPALIGCGVTAVNFSKSVSQDERKNIMQILSSFGEVFELDESAFPAFVGIAGSLPAYVFMFIEALADGAVLEGLSRDKAYKIAAAAVAGSANMALQSQKHVANLKDDVCSPSGTSIEAVRVLENAKFRSAVIEAVSVAARKTRQ</sequence>
<evidence type="ECO:0000259" key="7">
    <source>
        <dbReference type="Pfam" id="PF14748"/>
    </source>
</evidence>
<evidence type="ECO:0000313" key="8">
    <source>
        <dbReference type="EMBL" id="MBR8464633.1"/>
    </source>
</evidence>
<dbReference type="Pfam" id="PF14748">
    <property type="entry name" value="P5CR_dimer"/>
    <property type="match status" value="1"/>
</dbReference>
<dbReference type="Gene3D" id="3.40.50.720">
    <property type="entry name" value="NAD(P)-binding Rossmann-like Domain"/>
    <property type="match status" value="1"/>
</dbReference>
<evidence type="ECO:0000256" key="2">
    <source>
        <dbReference type="ARBA" id="ARBA00022857"/>
    </source>
</evidence>
<dbReference type="HAMAP" id="MF_01925">
    <property type="entry name" value="P5C_reductase"/>
    <property type="match status" value="1"/>
</dbReference>
<comment type="catalytic activity">
    <reaction evidence="4">
        <text>L-proline + NAD(+) = (S)-1-pyrroline-5-carboxylate + NADH + 2 H(+)</text>
        <dbReference type="Rhea" id="RHEA:14105"/>
        <dbReference type="ChEBI" id="CHEBI:15378"/>
        <dbReference type="ChEBI" id="CHEBI:17388"/>
        <dbReference type="ChEBI" id="CHEBI:57540"/>
        <dbReference type="ChEBI" id="CHEBI:57945"/>
        <dbReference type="ChEBI" id="CHEBI:60039"/>
        <dbReference type="EC" id="1.5.1.2"/>
    </reaction>
</comment>
<dbReference type="InterPro" id="IPR008927">
    <property type="entry name" value="6-PGluconate_DH-like_C_sf"/>
</dbReference>
<comment type="similarity">
    <text evidence="1 4">Belongs to the pyrroline-5-carboxylate reductase family.</text>
</comment>
<dbReference type="InterPro" id="IPR028939">
    <property type="entry name" value="P5C_Rdtase_cat_N"/>
</dbReference>
<evidence type="ECO:0000259" key="6">
    <source>
        <dbReference type="Pfam" id="PF03807"/>
    </source>
</evidence>
<comment type="subcellular location">
    <subcellularLocation>
        <location evidence="4">Cytoplasm</location>
    </subcellularLocation>
</comment>
<keyword evidence="4" id="KW-0963">Cytoplasm</keyword>
<keyword evidence="9" id="KW-1185">Reference proteome</keyword>
<evidence type="ECO:0000256" key="4">
    <source>
        <dbReference type="HAMAP-Rule" id="MF_01925"/>
    </source>
</evidence>
<reference evidence="8 9" key="1">
    <citation type="submission" date="2021-04" db="EMBL/GenBank/DDBJ databases">
        <title>Molecular and phenotypic characterization and identification of bacterial isolates recovered from the Anatolian ground squirrels (Spermophilus xanthoprymnus) and which have the potential to form a new species in the Campylobacter genus.</title>
        <authorList>
            <person name="Aydin F."/>
            <person name="Abay S."/>
            <person name="Kayman T."/>
            <person name="Karakaya E."/>
            <person name="Mustak H.K."/>
            <person name="Mustak I.B."/>
            <person name="Bilgin N."/>
            <person name="Duzler A."/>
            <person name="Sahin O."/>
            <person name="Guran O."/>
            <person name="Saticioglu I.B."/>
        </authorList>
    </citation>
    <scope>NUCLEOTIDE SEQUENCE [LARGE SCALE GENOMIC DNA]</scope>
    <source>
        <strain evidence="9">faydin-G24</strain>
    </source>
</reference>
<organism evidence="8 9">
    <name type="scientific">Campylobacter anatolicus</name>
    <dbReference type="NCBI Taxonomy" id="2829105"/>
    <lineage>
        <taxon>Bacteria</taxon>
        <taxon>Pseudomonadati</taxon>
        <taxon>Campylobacterota</taxon>
        <taxon>Epsilonproteobacteria</taxon>
        <taxon>Campylobacterales</taxon>
        <taxon>Campylobacteraceae</taxon>
        <taxon>Campylobacter</taxon>
    </lineage>
</organism>
<comment type="caution">
    <text evidence="8">The sequence shown here is derived from an EMBL/GenBank/DDBJ whole genome shotgun (WGS) entry which is preliminary data.</text>
</comment>
<evidence type="ECO:0000256" key="3">
    <source>
        <dbReference type="ARBA" id="ARBA00023002"/>
    </source>
</evidence>
<dbReference type="Pfam" id="PF03807">
    <property type="entry name" value="F420_oxidored"/>
    <property type="match status" value="1"/>
</dbReference>
<dbReference type="GO" id="GO:0004735">
    <property type="term" value="F:pyrroline-5-carboxylate reductase activity"/>
    <property type="evidence" value="ECO:0007669"/>
    <property type="project" value="UniProtKB-EC"/>
</dbReference>
<dbReference type="InterPro" id="IPR029036">
    <property type="entry name" value="P5CR_dimer"/>
</dbReference>
<dbReference type="RefSeq" id="WP_212142457.1">
    <property type="nucleotide sequence ID" value="NZ_JAGSSW010000010.1"/>
</dbReference>
<proteinExistence type="inferred from homology"/>
<gene>
    <name evidence="4 8" type="primary">proC</name>
    <name evidence="8" type="ORF">KDD93_08685</name>
</gene>
<keyword evidence="4" id="KW-0028">Amino-acid biosynthesis</keyword>
<keyword evidence="3 4" id="KW-0560">Oxidoreductase</keyword>
<dbReference type="SUPFAM" id="SSF51735">
    <property type="entry name" value="NAD(P)-binding Rossmann-fold domains"/>
    <property type="match status" value="1"/>
</dbReference>
<dbReference type="PIRSF" id="PIRSF000193">
    <property type="entry name" value="Pyrrol-5-carb_rd"/>
    <property type="match status" value="1"/>
</dbReference>
<dbReference type="PANTHER" id="PTHR11645">
    <property type="entry name" value="PYRROLINE-5-CARBOXYLATE REDUCTASE"/>
    <property type="match status" value="1"/>
</dbReference>
<comment type="pathway">
    <text evidence="4">Amino-acid biosynthesis; L-proline biosynthesis; L-proline from L-glutamate 5-semialdehyde: step 1/1.</text>
</comment>
<dbReference type="EMBL" id="JAGSSW010000010">
    <property type="protein sequence ID" value="MBR8464633.1"/>
    <property type="molecule type" value="Genomic_DNA"/>
</dbReference>
<dbReference type="InterPro" id="IPR036291">
    <property type="entry name" value="NAD(P)-bd_dom_sf"/>
</dbReference>
<dbReference type="SUPFAM" id="SSF48179">
    <property type="entry name" value="6-phosphogluconate dehydrogenase C-terminal domain-like"/>
    <property type="match status" value="1"/>
</dbReference>
<dbReference type="EC" id="1.5.1.2" evidence="4 5"/>
<name>A0ABS5HK37_9BACT</name>
<dbReference type="NCBIfam" id="TIGR00112">
    <property type="entry name" value="proC"/>
    <property type="match status" value="1"/>
</dbReference>
<accession>A0ABS5HK37</accession>
<comment type="catalytic activity">
    <reaction evidence="4">
        <text>L-proline + NADP(+) = (S)-1-pyrroline-5-carboxylate + NADPH + 2 H(+)</text>
        <dbReference type="Rhea" id="RHEA:14109"/>
        <dbReference type="ChEBI" id="CHEBI:15378"/>
        <dbReference type="ChEBI" id="CHEBI:17388"/>
        <dbReference type="ChEBI" id="CHEBI:57783"/>
        <dbReference type="ChEBI" id="CHEBI:58349"/>
        <dbReference type="ChEBI" id="CHEBI:60039"/>
        <dbReference type="EC" id="1.5.1.2"/>
    </reaction>
</comment>
<protein>
    <recommendedName>
        <fullName evidence="4 5">Pyrroline-5-carboxylate reductase</fullName>
        <shortName evidence="4">P5C reductase</shortName>
        <shortName evidence="4">P5CR</shortName>
        <ecNumber evidence="4 5">1.5.1.2</ecNumber>
    </recommendedName>
    <alternativeName>
        <fullName evidence="4">PCA reductase</fullName>
    </alternativeName>
</protein>
<dbReference type="Gene3D" id="1.10.3730.10">
    <property type="entry name" value="ProC C-terminal domain-like"/>
    <property type="match status" value="1"/>
</dbReference>
<comment type="function">
    <text evidence="4">Catalyzes the reduction of 1-pyrroline-5-carboxylate (PCA) to L-proline.</text>
</comment>
<dbReference type="PANTHER" id="PTHR11645:SF0">
    <property type="entry name" value="PYRROLINE-5-CARBOXYLATE REDUCTASE 3"/>
    <property type="match status" value="1"/>
</dbReference>
<feature type="domain" description="Pyrroline-5-carboxylate reductase catalytic N-terminal" evidence="6">
    <location>
        <begin position="8"/>
        <end position="96"/>
    </location>
</feature>
<evidence type="ECO:0000313" key="9">
    <source>
        <dbReference type="Proteomes" id="UP000682951"/>
    </source>
</evidence>
<dbReference type="Proteomes" id="UP000682951">
    <property type="component" value="Unassembled WGS sequence"/>
</dbReference>
<dbReference type="InterPro" id="IPR000304">
    <property type="entry name" value="Pyrroline-COOH_reductase"/>
</dbReference>
<keyword evidence="4" id="KW-0641">Proline biosynthesis</keyword>
<evidence type="ECO:0000256" key="1">
    <source>
        <dbReference type="ARBA" id="ARBA00005525"/>
    </source>
</evidence>
<feature type="domain" description="Pyrroline-5-carboxylate reductase dimerisation" evidence="7">
    <location>
        <begin position="168"/>
        <end position="270"/>
    </location>
</feature>
<evidence type="ECO:0000256" key="5">
    <source>
        <dbReference type="NCBIfam" id="TIGR00112"/>
    </source>
</evidence>